<feature type="compositionally biased region" description="Basic and acidic residues" evidence="1">
    <location>
        <begin position="43"/>
        <end position="56"/>
    </location>
</feature>
<dbReference type="STRING" id="1777141.AWB80_08439"/>
<evidence type="ECO:0000313" key="3">
    <source>
        <dbReference type="Proteomes" id="UP000054911"/>
    </source>
</evidence>
<proteinExistence type="predicted"/>
<dbReference type="AlphaFoldDB" id="A0A158EA46"/>
<evidence type="ECO:0000256" key="1">
    <source>
        <dbReference type="SAM" id="MobiDB-lite"/>
    </source>
</evidence>
<gene>
    <name evidence="2" type="ORF">AWB80_08439</name>
</gene>
<protein>
    <submittedName>
        <fullName evidence="2">Uncharacterized protein</fullName>
    </submittedName>
</protein>
<sequence length="56" mass="6433">MSRSIRGGKGPGFEYWTARPFNKHGGTLSPNGGKFHKKRTHKAERQEGRRDAREHE</sequence>
<keyword evidence="3" id="KW-1185">Reference proteome</keyword>
<comment type="caution">
    <text evidence="2">The sequence shown here is derived from an EMBL/GenBank/DDBJ whole genome shotgun (WGS) entry which is preliminary data.</text>
</comment>
<dbReference type="EMBL" id="FCOE02000093">
    <property type="protein sequence ID" value="SAL02787.1"/>
    <property type="molecule type" value="Genomic_DNA"/>
</dbReference>
<accession>A0A158EA46</accession>
<dbReference type="Proteomes" id="UP000054911">
    <property type="component" value="Unassembled WGS sequence"/>
</dbReference>
<name>A0A158EA46_9BURK</name>
<reference evidence="2" key="1">
    <citation type="submission" date="2016-01" db="EMBL/GenBank/DDBJ databases">
        <authorList>
            <person name="Peeters C."/>
        </authorList>
    </citation>
    <scope>NUCLEOTIDE SEQUENCE [LARGE SCALE GENOMIC DNA]</scope>
    <source>
        <strain evidence="2">LMG 29323</strain>
    </source>
</reference>
<evidence type="ECO:0000313" key="2">
    <source>
        <dbReference type="EMBL" id="SAL02787.1"/>
    </source>
</evidence>
<organism evidence="2 3">
    <name type="scientific">Caballeronia pedi</name>
    <dbReference type="NCBI Taxonomy" id="1777141"/>
    <lineage>
        <taxon>Bacteria</taxon>
        <taxon>Pseudomonadati</taxon>
        <taxon>Pseudomonadota</taxon>
        <taxon>Betaproteobacteria</taxon>
        <taxon>Burkholderiales</taxon>
        <taxon>Burkholderiaceae</taxon>
        <taxon>Caballeronia</taxon>
    </lineage>
</organism>
<feature type="region of interest" description="Disordered" evidence="1">
    <location>
        <begin position="1"/>
        <end position="56"/>
    </location>
</feature>
<dbReference type="RefSeq" id="WP_160147535.1">
    <property type="nucleotide sequence ID" value="NZ_FCOE02000093.1"/>
</dbReference>